<evidence type="ECO:0000313" key="5">
    <source>
        <dbReference type="Proteomes" id="UP000305067"/>
    </source>
</evidence>
<accession>A0A5C3QN35</accession>
<dbReference type="STRING" id="1884261.A0A5C3QN35"/>
<feature type="repeat" description="RCC1" evidence="1">
    <location>
        <begin position="134"/>
        <end position="192"/>
    </location>
</feature>
<dbReference type="InterPro" id="IPR000408">
    <property type="entry name" value="Reg_chr_condens"/>
</dbReference>
<dbReference type="OrthoDB" id="61110at2759"/>
<feature type="domain" description="F-box" evidence="3">
    <location>
        <begin position="11"/>
        <end position="56"/>
    </location>
</feature>
<keyword evidence="5" id="KW-1185">Reference proteome</keyword>
<dbReference type="EMBL" id="ML178820">
    <property type="protein sequence ID" value="TFL03385.1"/>
    <property type="molecule type" value="Genomic_DNA"/>
</dbReference>
<protein>
    <recommendedName>
        <fullName evidence="3">F-box domain-containing protein</fullName>
    </recommendedName>
</protein>
<feature type="compositionally biased region" description="Polar residues" evidence="2">
    <location>
        <begin position="452"/>
        <end position="465"/>
    </location>
</feature>
<evidence type="ECO:0000256" key="1">
    <source>
        <dbReference type="PROSITE-ProRule" id="PRU00235"/>
    </source>
</evidence>
<dbReference type="Gene3D" id="2.130.10.30">
    <property type="entry name" value="Regulator of chromosome condensation 1/beta-lactamase-inhibitor protein II"/>
    <property type="match status" value="1"/>
</dbReference>
<feature type="compositionally biased region" description="Acidic residues" evidence="2">
    <location>
        <begin position="440"/>
        <end position="450"/>
    </location>
</feature>
<evidence type="ECO:0000313" key="4">
    <source>
        <dbReference type="EMBL" id="TFL03385.1"/>
    </source>
</evidence>
<dbReference type="AlphaFoldDB" id="A0A5C3QN35"/>
<gene>
    <name evidence="4" type="ORF">BDV98DRAFT_564133</name>
</gene>
<organism evidence="4 5">
    <name type="scientific">Pterulicium gracile</name>
    <dbReference type="NCBI Taxonomy" id="1884261"/>
    <lineage>
        <taxon>Eukaryota</taxon>
        <taxon>Fungi</taxon>
        <taxon>Dikarya</taxon>
        <taxon>Basidiomycota</taxon>
        <taxon>Agaricomycotina</taxon>
        <taxon>Agaricomycetes</taxon>
        <taxon>Agaricomycetidae</taxon>
        <taxon>Agaricales</taxon>
        <taxon>Pleurotineae</taxon>
        <taxon>Pterulaceae</taxon>
        <taxon>Pterulicium</taxon>
    </lineage>
</organism>
<proteinExistence type="predicted"/>
<dbReference type="Gene3D" id="1.20.1280.50">
    <property type="match status" value="1"/>
</dbReference>
<dbReference type="Proteomes" id="UP000305067">
    <property type="component" value="Unassembled WGS sequence"/>
</dbReference>
<name>A0A5C3QN35_9AGAR</name>
<dbReference type="SUPFAM" id="SSF50985">
    <property type="entry name" value="RCC1/BLIP-II"/>
    <property type="match status" value="1"/>
</dbReference>
<evidence type="ECO:0000259" key="3">
    <source>
        <dbReference type="Pfam" id="PF12937"/>
    </source>
</evidence>
<dbReference type="Pfam" id="PF12937">
    <property type="entry name" value="F-box-like"/>
    <property type="match status" value="1"/>
</dbReference>
<sequence length="534" mass="58452">MISRTSPSTLYDLPLEVLLESIFPCLHASDLTRLAAASRALHTVIHQDDLLWKRRLRDDFGVFPESTGWSSRWSKLYPRFYQPSVLAWRQPGRSLYRHCAALGEGYSPVELQIRSPVSEVSACASAFHALDANGDVHVWGTLNGSGNRASTTESPDFSNAGTEALQPTKLALPSPTAQLSCGRVHAAALDVDRRVWNLQSWGRPFAIKSPLMDCSSSATTPLRLQCGSGYTSALMASGDVLIWYPLDGEIFQTVKSHSAQAATPVVVGNGMIPCQPWELDAEPLRLPSLPALPDLAEPDRDAVHVSLDKLYGTWKSLIGVTNQGHVVKIEVSRDRDPVGWTYLPHYSDPRLVRELLGQTQVDFSLMTISSHSNRFIVSFGVGATAVRLLGYETDSAHTVPRIVPDMSTGATTITSVQGDHLTGSLELFSDRGEVFTWEQAQEDEDDEDSIENLVSASPPSPTGSQAPWAWAEPLEEEDEDEDASEDVVMDSVEANGNEVKVTQRTFGGRKMFCRPACSDMSYTVVMAVCLDEVS</sequence>
<dbReference type="InterPro" id="IPR009091">
    <property type="entry name" value="RCC1/BLIP-II"/>
</dbReference>
<evidence type="ECO:0000256" key="2">
    <source>
        <dbReference type="SAM" id="MobiDB-lite"/>
    </source>
</evidence>
<dbReference type="SUPFAM" id="SSF81383">
    <property type="entry name" value="F-box domain"/>
    <property type="match status" value="1"/>
</dbReference>
<feature type="region of interest" description="Disordered" evidence="2">
    <location>
        <begin position="440"/>
        <end position="467"/>
    </location>
</feature>
<reference evidence="4 5" key="1">
    <citation type="journal article" date="2019" name="Nat. Ecol. Evol.">
        <title>Megaphylogeny resolves global patterns of mushroom evolution.</title>
        <authorList>
            <person name="Varga T."/>
            <person name="Krizsan K."/>
            <person name="Foldi C."/>
            <person name="Dima B."/>
            <person name="Sanchez-Garcia M."/>
            <person name="Sanchez-Ramirez S."/>
            <person name="Szollosi G.J."/>
            <person name="Szarkandi J.G."/>
            <person name="Papp V."/>
            <person name="Albert L."/>
            <person name="Andreopoulos W."/>
            <person name="Angelini C."/>
            <person name="Antonin V."/>
            <person name="Barry K.W."/>
            <person name="Bougher N.L."/>
            <person name="Buchanan P."/>
            <person name="Buyck B."/>
            <person name="Bense V."/>
            <person name="Catcheside P."/>
            <person name="Chovatia M."/>
            <person name="Cooper J."/>
            <person name="Damon W."/>
            <person name="Desjardin D."/>
            <person name="Finy P."/>
            <person name="Geml J."/>
            <person name="Haridas S."/>
            <person name="Hughes K."/>
            <person name="Justo A."/>
            <person name="Karasinski D."/>
            <person name="Kautmanova I."/>
            <person name="Kiss B."/>
            <person name="Kocsube S."/>
            <person name="Kotiranta H."/>
            <person name="LaButti K.M."/>
            <person name="Lechner B.E."/>
            <person name="Liimatainen K."/>
            <person name="Lipzen A."/>
            <person name="Lukacs Z."/>
            <person name="Mihaltcheva S."/>
            <person name="Morgado L.N."/>
            <person name="Niskanen T."/>
            <person name="Noordeloos M.E."/>
            <person name="Ohm R.A."/>
            <person name="Ortiz-Santana B."/>
            <person name="Ovrebo C."/>
            <person name="Racz N."/>
            <person name="Riley R."/>
            <person name="Savchenko A."/>
            <person name="Shiryaev A."/>
            <person name="Soop K."/>
            <person name="Spirin V."/>
            <person name="Szebenyi C."/>
            <person name="Tomsovsky M."/>
            <person name="Tulloss R.E."/>
            <person name="Uehling J."/>
            <person name="Grigoriev I.V."/>
            <person name="Vagvolgyi C."/>
            <person name="Papp T."/>
            <person name="Martin F.M."/>
            <person name="Miettinen O."/>
            <person name="Hibbett D.S."/>
            <person name="Nagy L.G."/>
        </authorList>
    </citation>
    <scope>NUCLEOTIDE SEQUENCE [LARGE SCALE GENOMIC DNA]</scope>
    <source>
        <strain evidence="4 5">CBS 309.79</strain>
    </source>
</reference>
<dbReference type="PROSITE" id="PS50012">
    <property type="entry name" value="RCC1_3"/>
    <property type="match status" value="1"/>
</dbReference>
<dbReference type="InterPro" id="IPR036047">
    <property type="entry name" value="F-box-like_dom_sf"/>
</dbReference>
<dbReference type="InterPro" id="IPR001810">
    <property type="entry name" value="F-box_dom"/>
</dbReference>